<dbReference type="SUPFAM" id="SSF54211">
    <property type="entry name" value="Ribosomal protein S5 domain 2-like"/>
    <property type="match status" value="1"/>
</dbReference>
<dbReference type="EMBL" id="VJMJ01000198">
    <property type="protein sequence ID" value="KAF0727283.1"/>
    <property type="molecule type" value="Genomic_DNA"/>
</dbReference>
<gene>
    <name evidence="3" type="ORF">Ae201684_014545</name>
</gene>
<dbReference type="InterPro" id="IPR001498">
    <property type="entry name" value="Impact_N"/>
</dbReference>
<evidence type="ECO:0000259" key="2">
    <source>
        <dbReference type="Pfam" id="PF01205"/>
    </source>
</evidence>
<reference evidence="3 4" key="1">
    <citation type="submission" date="2019-07" db="EMBL/GenBank/DDBJ databases">
        <title>Genomics analysis of Aphanomyces spp. identifies a new class of oomycete effector associated with host adaptation.</title>
        <authorList>
            <person name="Gaulin E."/>
        </authorList>
    </citation>
    <scope>NUCLEOTIDE SEQUENCE [LARGE SCALE GENOMIC DNA]</scope>
    <source>
        <strain evidence="3 4">ATCC 201684</strain>
    </source>
</reference>
<dbReference type="InterPro" id="IPR035647">
    <property type="entry name" value="EFG_III/V"/>
</dbReference>
<feature type="domain" description="Impact N-terminal" evidence="2">
    <location>
        <begin position="19"/>
        <end position="122"/>
    </location>
</feature>
<dbReference type="Pfam" id="PF01205">
    <property type="entry name" value="Impact_N"/>
    <property type="match status" value="1"/>
</dbReference>
<dbReference type="Gene3D" id="3.30.230.30">
    <property type="entry name" value="Impact, N-terminal domain"/>
    <property type="match status" value="1"/>
</dbReference>
<dbReference type="GO" id="GO:0005737">
    <property type="term" value="C:cytoplasm"/>
    <property type="evidence" value="ECO:0007669"/>
    <property type="project" value="TreeGrafter"/>
</dbReference>
<proteinExistence type="inferred from homology"/>
<sequence length="205" mass="22314">MRIKTIVNAVEAELLPKIKGSRFIGFAGPVSSREEALQLVASRRALIPQANHHCFAYTLATTNESFCSDDGEPHSTAGRPILQVLTHHQVQDVCLIVSRIFGGTKLGTGGLVRAYGSAAEHTIAQAQILETEVTSPCVISIPIRFTEIVKKWLHSHEGVVTAVQFESTTVEMSVKVPLIHEAKFEKYVNELSGGRASISKPANDR</sequence>
<dbReference type="PANTHER" id="PTHR16301">
    <property type="entry name" value="IMPACT-RELATED"/>
    <property type="match status" value="1"/>
</dbReference>
<evidence type="ECO:0000313" key="3">
    <source>
        <dbReference type="EMBL" id="KAF0727283.1"/>
    </source>
</evidence>
<dbReference type="SUPFAM" id="SSF54980">
    <property type="entry name" value="EF-G C-terminal domain-like"/>
    <property type="match status" value="1"/>
</dbReference>
<dbReference type="GO" id="GO:0006446">
    <property type="term" value="P:regulation of translational initiation"/>
    <property type="evidence" value="ECO:0007669"/>
    <property type="project" value="TreeGrafter"/>
</dbReference>
<comment type="caution">
    <text evidence="3">The sequence shown here is derived from an EMBL/GenBank/DDBJ whole genome shotgun (WGS) entry which is preliminary data.</text>
</comment>
<keyword evidence="4" id="KW-1185">Reference proteome</keyword>
<comment type="similarity">
    <text evidence="1">Belongs to the IMPACT family.</text>
</comment>
<evidence type="ECO:0000256" key="1">
    <source>
        <dbReference type="ARBA" id="ARBA00007665"/>
    </source>
</evidence>
<dbReference type="InterPro" id="IPR020568">
    <property type="entry name" value="Ribosomal_Su5_D2-typ_SF"/>
</dbReference>
<dbReference type="InterPro" id="IPR023582">
    <property type="entry name" value="Impact"/>
</dbReference>
<dbReference type="AlphaFoldDB" id="A0A6G0WJ67"/>
<accession>A0A6G0WJ67</accession>
<dbReference type="PANTHER" id="PTHR16301:SF20">
    <property type="entry name" value="IMPACT FAMILY MEMBER YIGZ"/>
    <property type="match status" value="1"/>
</dbReference>
<dbReference type="InterPro" id="IPR036956">
    <property type="entry name" value="Impact_N_sf"/>
</dbReference>
<name>A0A6G0WJ67_9STRA</name>
<protein>
    <recommendedName>
        <fullName evidence="2">Impact N-terminal domain-containing protein</fullName>
    </recommendedName>
</protein>
<dbReference type="Proteomes" id="UP000481153">
    <property type="component" value="Unassembled WGS sequence"/>
</dbReference>
<organism evidence="3 4">
    <name type="scientific">Aphanomyces euteiches</name>
    <dbReference type="NCBI Taxonomy" id="100861"/>
    <lineage>
        <taxon>Eukaryota</taxon>
        <taxon>Sar</taxon>
        <taxon>Stramenopiles</taxon>
        <taxon>Oomycota</taxon>
        <taxon>Saprolegniomycetes</taxon>
        <taxon>Saprolegniales</taxon>
        <taxon>Verrucalvaceae</taxon>
        <taxon>Aphanomyces</taxon>
    </lineage>
</organism>
<evidence type="ECO:0000313" key="4">
    <source>
        <dbReference type="Proteomes" id="UP000481153"/>
    </source>
</evidence>